<dbReference type="EMBL" id="MTSD02000003">
    <property type="protein sequence ID" value="OOV86970.1"/>
    <property type="molecule type" value="Genomic_DNA"/>
</dbReference>
<name>A0A1T1HB44_OCELI</name>
<evidence type="ECO:0008006" key="3">
    <source>
        <dbReference type="Google" id="ProtNLM"/>
    </source>
</evidence>
<sequence>MARYTPISSETHQTAGWNLISDYSFAKGDALAPVSLAEISQLLPRYTLAFYRASEQDPLQLVAVQGLYPGQNLFITNQGKWLGGYVPAVYRGFPFRMIPLQESDKLVLCIDEESDNYKSALEENSQPLFDAEGKLSELAGKVKDFLMSQYQQRTKTEALASLLDEYGVIQPWHLKVDGLPETIEPHSGLYHVNEKKLKELSAEQVQVLNLRGALGLAYAQMLSEHRMQELVSLFNLHAHSAKNKAEVSDLDLEKVFGDDEDSLLRF</sequence>
<dbReference type="RefSeq" id="WP_078319323.1">
    <property type="nucleotide sequence ID" value="NZ_FXTS01000003.1"/>
</dbReference>
<protein>
    <recommendedName>
        <fullName evidence="3">Peptidase</fullName>
    </recommendedName>
</protein>
<organism evidence="1 2">
    <name type="scientific">Oceanospirillum linum</name>
    <dbReference type="NCBI Taxonomy" id="966"/>
    <lineage>
        <taxon>Bacteria</taxon>
        <taxon>Pseudomonadati</taxon>
        <taxon>Pseudomonadota</taxon>
        <taxon>Gammaproteobacteria</taxon>
        <taxon>Oceanospirillales</taxon>
        <taxon>Oceanospirillaceae</taxon>
        <taxon>Oceanospirillum</taxon>
    </lineage>
</organism>
<dbReference type="Proteomes" id="UP000190064">
    <property type="component" value="Unassembled WGS sequence"/>
</dbReference>
<proteinExistence type="predicted"/>
<comment type="caution">
    <text evidence="1">The sequence shown here is derived from an EMBL/GenBank/DDBJ whole genome shotgun (WGS) entry which is preliminary data.</text>
</comment>
<evidence type="ECO:0000313" key="1">
    <source>
        <dbReference type="EMBL" id="OOV86970.1"/>
    </source>
</evidence>
<dbReference type="AlphaFoldDB" id="A0A1T1HB44"/>
<dbReference type="InterPro" id="IPR010836">
    <property type="entry name" value="SapC"/>
</dbReference>
<evidence type="ECO:0000313" key="2">
    <source>
        <dbReference type="Proteomes" id="UP000190064"/>
    </source>
</evidence>
<dbReference type="Pfam" id="PF07277">
    <property type="entry name" value="SapC"/>
    <property type="match status" value="1"/>
</dbReference>
<dbReference type="STRING" id="966.BTA35_0208070"/>
<accession>A0A1T1HB44</accession>
<gene>
    <name evidence="1" type="ORF">BTA35_0208070</name>
</gene>
<reference evidence="1" key="1">
    <citation type="submission" date="2017-02" db="EMBL/GenBank/DDBJ databases">
        <title>Draft Genome Sequence of the Salt Water Bacterium Oceanospirillum linum ATCC 11336.</title>
        <authorList>
            <person name="Trachtenberg A.M."/>
            <person name="Carney J.G."/>
            <person name="Linnane J.D."/>
            <person name="Rheaume B.A."/>
            <person name="Pitts N.L."/>
            <person name="Mykles D.L."/>
            <person name="Maclea K.S."/>
        </authorList>
    </citation>
    <scope>NUCLEOTIDE SEQUENCE [LARGE SCALE GENOMIC DNA]</scope>
    <source>
        <strain evidence="1">ATCC 11336</strain>
    </source>
</reference>
<keyword evidence="2" id="KW-1185">Reference proteome</keyword>